<name>A0A1A9VGE9_GLOAU</name>
<dbReference type="Proteomes" id="UP000078200">
    <property type="component" value="Unassembled WGS sequence"/>
</dbReference>
<evidence type="ECO:0000313" key="3">
    <source>
        <dbReference type="Proteomes" id="UP000078200"/>
    </source>
</evidence>
<feature type="transmembrane region" description="Helical" evidence="1">
    <location>
        <begin position="57"/>
        <end position="82"/>
    </location>
</feature>
<protein>
    <submittedName>
        <fullName evidence="2">Uncharacterized protein</fullName>
    </submittedName>
</protein>
<proteinExistence type="predicted"/>
<keyword evidence="1" id="KW-0812">Transmembrane</keyword>
<keyword evidence="3" id="KW-1185">Reference proteome</keyword>
<dbReference type="AlphaFoldDB" id="A0A1A9VGE9"/>
<accession>A0A1A9VGE9</accession>
<evidence type="ECO:0000256" key="1">
    <source>
        <dbReference type="SAM" id="Phobius"/>
    </source>
</evidence>
<dbReference type="VEuPathDB" id="VectorBase:GAUT036354"/>
<dbReference type="EnsemblMetazoa" id="GAUT036354-RA">
    <property type="protein sequence ID" value="GAUT036354-PA"/>
    <property type="gene ID" value="GAUT036354"/>
</dbReference>
<evidence type="ECO:0000313" key="2">
    <source>
        <dbReference type="EnsemblMetazoa" id="GAUT036354-PA"/>
    </source>
</evidence>
<keyword evidence="1" id="KW-0472">Membrane</keyword>
<organism evidence="2 3">
    <name type="scientific">Glossina austeni</name>
    <name type="common">Savannah tsetse fly</name>
    <dbReference type="NCBI Taxonomy" id="7395"/>
    <lineage>
        <taxon>Eukaryota</taxon>
        <taxon>Metazoa</taxon>
        <taxon>Ecdysozoa</taxon>
        <taxon>Arthropoda</taxon>
        <taxon>Hexapoda</taxon>
        <taxon>Insecta</taxon>
        <taxon>Pterygota</taxon>
        <taxon>Neoptera</taxon>
        <taxon>Endopterygota</taxon>
        <taxon>Diptera</taxon>
        <taxon>Brachycera</taxon>
        <taxon>Muscomorpha</taxon>
        <taxon>Hippoboscoidea</taxon>
        <taxon>Glossinidae</taxon>
        <taxon>Glossina</taxon>
    </lineage>
</organism>
<reference evidence="2" key="1">
    <citation type="submission" date="2020-05" db="UniProtKB">
        <authorList>
            <consortium name="EnsemblMetazoa"/>
        </authorList>
    </citation>
    <scope>IDENTIFICATION</scope>
    <source>
        <strain evidence="2">TTRI</strain>
    </source>
</reference>
<sequence>MDTDRPSSQNPLSILYHRKCSVFGVPRSQNYSEHGSKNLFKRFLPAPTIYFLPGNGVYVGMLLTNIIFILIADVYLPLAICLHITYKFSTSTGLYEYLPNSRITLTNVEHQRLSNGTKSNVCA</sequence>
<keyword evidence="1" id="KW-1133">Transmembrane helix</keyword>